<protein>
    <recommendedName>
        <fullName evidence="1">HAT C-terminal dimerisation domain-containing protein</fullName>
    </recommendedName>
</protein>
<reference evidence="2 3" key="1">
    <citation type="journal article" date="2012" name="Science">
        <title>The Paleozoic origin of enzymatic lignin decomposition reconstructed from 31 fungal genomes.</title>
        <authorList>
            <person name="Floudas D."/>
            <person name="Binder M."/>
            <person name="Riley R."/>
            <person name="Barry K."/>
            <person name="Blanchette R.A."/>
            <person name="Henrissat B."/>
            <person name="Martinez A.T."/>
            <person name="Otillar R."/>
            <person name="Spatafora J.W."/>
            <person name="Yadav J.S."/>
            <person name="Aerts A."/>
            <person name="Benoit I."/>
            <person name="Boyd A."/>
            <person name="Carlson A."/>
            <person name="Copeland A."/>
            <person name="Coutinho P.M."/>
            <person name="de Vries R.P."/>
            <person name="Ferreira P."/>
            <person name="Findley K."/>
            <person name="Foster B."/>
            <person name="Gaskell J."/>
            <person name="Glotzer D."/>
            <person name="Gorecki P."/>
            <person name="Heitman J."/>
            <person name="Hesse C."/>
            <person name="Hori C."/>
            <person name="Igarashi K."/>
            <person name="Jurgens J.A."/>
            <person name="Kallen N."/>
            <person name="Kersten P."/>
            <person name="Kohler A."/>
            <person name="Kuees U."/>
            <person name="Kumar T.K.A."/>
            <person name="Kuo A."/>
            <person name="LaButti K."/>
            <person name="Larrondo L.F."/>
            <person name="Lindquist E."/>
            <person name="Ling A."/>
            <person name="Lombard V."/>
            <person name="Lucas S."/>
            <person name="Lundell T."/>
            <person name="Martin R."/>
            <person name="McLaughlin D.J."/>
            <person name="Morgenstern I."/>
            <person name="Morin E."/>
            <person name="Murat C."/>
            <person name="Nagy L.G."/>
            <person name="Nolan M."/>
            <person name="Ohm R.A."/>
            <person name="Patyshakuliyeva A."/>
            <person name="Rokas A."/>
            <person name="Ruiz-Duenas F.J."/>
            <person name="Sabat G."/>
            <person name="Salamov A."/>
            <person name="Samejima M."/>
            <person name="Schmutz J."/>
            <person name="Slot J.C."/>
            <person name="St John F."/>
            <person name="Stenlid J."/>
            <person name="Sun H."/>
            <person name="Sun S."/>
            <person name="Syed K."/>
            <person name="Tsang A."/>
            <person name="Wiebenga A."/>
            <person name="Young D."/>
            <person name="Pisabarro A."/>
            <person name="Eastwood D.C."/>
            <person name="Martin F."/>
            <person name="Cullen D."/>
            <person name="Grigoriev I.V."/>
            <person name="Hibbett D.S."/>
        </authorList>
    </citation>
    <scope>NUCLEOTIDE SEQUENCE</scope>
    <source>
        <strain evidence="3">FP-58527</strain>
    </source>
</reference>
<feature type="non-terminal residue" evidence="2">
    <location>
        <position position="1"/>
    </location>
</feature>
<keyword evidence="3" id="KW-1185">Reference proteome</keyword>
<evidence type="ECO:0000259" key="1">
    <source>
        <dbReference type="Pfam" id="PF05699"/>
    </source>
</evidence>
<feature type="domain" description="HAT C-terminal dimerisation" evidence="1">
    <location>
        <begin position="2"/>
        <end position="52"/>
    </location>
</feature>
<dbReference type="InParanoid" id="S8DJ61"/>
<accession>S8DJ61</accession>
<organism evidence="2 3">
    <name type="scientific">Fomitopsis schrenkii</name>
    <name type="common">Brown rot fungus</name>
    <dbReference type="NCBI Taxonomy" id="2126942"/>
    <lineage>
        <taxon>Eukaryota</taxon>
        <taxon>Fungi</taxon>
        <taxon>Dikarya</taxon>
        <taxon>Basidiomycota</taxon>
        <taxon>Agaricomycotina</taxon>
        <taxon>Agaricomycetes</taxon>
        <taxon>Polyporales</taxon>
        <taxon>Fomitopsis</taxon>
    </lineage>
</organism>
<dbReference type="InterPro" id="IPR012337">
    <property type="entry name" value="RNaseH-like_sf"/>
</dbReference>
<dbReference type="SUPFAM" id="SSF53098">
    <property type="entry name" value="Ribonuclease H-like"/>
    <property type="match status" value="1"/>
</dbReference>
<proteinExistence type="predicted"/>
<sequence>WPTLFQIAVDYMPTQATSVPCERIFSSAGLTDTPRRSRIGDDLMEALQVIKYLLKKERL</sequence>
<gene>
    <name evidence="2" type="ORF">FOMPIDRAFT_1080907</name>
</gene>
<dbReference type="AlphaFoldDB" id="S8DJ61"/>
<dbReference type="OrthoDB" id="3241084at2759"/>
<dbReference type="InterPro" id="IPR008906">
    <property type="entry name" value="HATC_C_dom"/>
</dbReference>
<feature type="non-terminal residue" evidence="2">
    <location>
        <position position="59"/>
    </location>
</feature>
<evidence type="ECO:0000313" key="3">
    <source>
        <dbReference type="Proteomes" id="UP000015241"/>
    </source>
</evidence>
<dbReference type="HOGENOM" id="CLU_009123_15_4_1"/>
<dbReference type="Pfam" id="PF05699">
    <property type="entry name" value="Dimer_Tnp_hAT"/>
    <property type="match status" value="1"/>
</dbReference>
<dbReference type="GO" id="GO:0046983">
    <property type="term" value="F:protein dimerization activity"/>
    <property type="evidence" value="ECO:0007669"/>
    <property type="project" value="InterPro"/>
</dbReference>
<evidence type="ECO:0000313" key="2">
    <source>
        <dbReference type="EMBL" id="EPS92877.1"/>
    </source>
</evidence>
<dbReference type="EMBL" id="KE504325">
    <property type="protein sequence ID" value="EPS92877.1"/>
    <property type="molecule type" value="Genomic_DNA"/>
</dbReference>
<name>S8DJ61_FOMSC</name>
<dbReference type="Proteomes" id="UP000015241">
    <property type="component" value="Unassembled WGS sequence"/>
</dbReference>
<dbReference type="eggNOG" id="ENOG502SZ8P">
    <property type="taxonomic scope" value="Eukaryota"/>
</dbReference>